<evidence type="ECO:0000256" key="4">
    <source>
        <dbReference type="ARBA" id="ARBA00022692"/>
    </source>
</evidence>
<evidence type="ECO:0000256" key="8">
    <source>
        <dbReference type="SAM" id="Phobius"/>
    </source>
</evidence>
<gene>
    <name evidence="9" type="ORF">ECRASSUSDP1_LOCUS5769</name>
</gene>
<comment type="caution">
    <text evidence="9">The sequence shown here is derived from an EMBL/GenBank/DDBJ whole genome shotgun (WGS) entry which is preliminary data.</text>
</comment>
<feature type="region of interest" description="Disordered" evidence="7">
    <location>
        <begin position="160"/>
        <end position="179"/>
    </location>
</feature>
<dbReference type="GO" id="GO:0016020">
    <property type="term" value="C:membrane"/>
    <property type="evidence" value="ECO:0007669"/>
    <property type="project" value="UniProtKB-SubCell"/>
</dbReference>
<dbReference type="Pfam" id="PF03092">
    <property type="entry name" value="BT1"/>
    <property type="match status" value="2"/>
</dbReference>
<evidence type="ECO:0000313" key="9">
    <source>
        <dbReference type="EMBL" id="CAI2364426.1"/>
    </source>
</evidence>
<evidence type="ECO:0000256" key="3">
    <source>
        <dbReference type="ARBA" id="ARBA00022448"/>
    </source>
</evidence>
<dbReference type="EMBL" id="CAMPGE010005577">
    <property type="protein sequence ID" value="CAI2364426.1"/>
    <property type="molecule type" value="Genomic_DNA"/>
</dbReference>
<comment type="similarity">
    <text evidence="2">Belongs to the major facilitator superfamily. Folate-biopterin transporter (TC 2.A.71) family.</text>
</comment>
<feature type="transmembrane region" description="Helical" evidence="8">
    <location>
        <begin position="454"/>
        <end position="472"/>
    </location>
</feature>
<dbReference type="Proteomes" id="UP001295684">
    <property type="component" value="Unassembled WGS sequence"/>
</dbReference>
<feature type="transmembrane region" description="Helical" evidence="8">
    <location>
        <begin position="357"/>
        <end position="376"/>
    </location>
</feature>
<evidence type="ECO:0000256" key="2">
    <source>
        <dbReference type="ARBA" id="ARBA00007015"/>
    </source>
</evidence>
<comment type="subcellular location">
    <subcellularLocation>
        <location evidence="1">Membrane</location>
        <topology evidence="1">Multi-pass membrane protein</topology>
    </subcellularLocation>
</comment>
<feature type="transmembrane region" description="Helical" evidence="8">
    <location>
        <begin position="264"/>
        <end position="284"/>
    </location>
</feature>
<dbReference type="AlphaFoldDB" id="A0AAD1XB34"/>
<dbReference type="Gene3D" id="1.20.1250.20">
    <property type="entry name" value="MFS general substrate transporter like domains"/>
    <property type="match status" value="1"/>
</dbReference>
<feature type="transmembrane region" description="Helical" evidence="8">
    <location>
        <begin position="76"/>
        <end position="95"/>
    </location>
</feature>
<evidence type="ECO:0000313" key="10">
    <source>
        <dbReference type="Proteomes" id="UP001295684"/>
    </source>
</evidence>
<reference evidence="9" key="1">
    <citation type="submission" date="2023-07" db="EMBL/GenBank/DDBJ databases">
        <authorList>
            <consortium name="AG Swart"/>
            <person name="Singh M."/>
            <person name="Singh A."/>
            <person name="Seah K."/>
            <person name="Emmerich C."/>
        </authorList>
    </citation>
    <scope>NUCLEOTIDE SEQUENCE</scope>
    <source>
        <strain evidence="9">DP1</strain>
    </source>
</reference>
<dbReference type="InterPro" id="IPR039309">
    <property type="entry name" value="BT1"/>
</dbReference>
<evidence type="ECO:0000256" key="1">
    <source>
        <dbReference type="ARBA" id="ARBA00004141"/>
    </source>
</evidence>
<evidence type="ECO:0000256" key="7">
    <source>
        <dbReference type="SAM" id="MobiDB-lite"/>
    </source>
</evidence>
<dbReference type="PANTHER" id="PTHR31585:SF0">
    <property type="entry name" value="FOLATE-BIOPTERIN TRANSPORTER 1, CHLOROPLASTIC"/>
    <property type="match status" value="1"/>
</dbReference>
<sequence length="534" mass="60555">MEDEDHVPDLSTINRPVDIPRVGMSSIERRNTAGLVLFAMFQGLIIIPNLPFMTYLYDDLGLTPGQLSIFNGFINYVWAFKVVFGFVVDCVYILGYRRKSNLLIATAACTIGWICMGFWVEGLVAAIIAKLSINISIGIINTVAEALMVEMTISKNIENTSPKEIQNQEETSSNPISIESKSNKNKYQQLNEADHENKSSDDLSQNLEGNNISTTCEEDFTKKSKQHQANAAGFVSIFLGATYLFSMLGIWLGGFLKGKWSNQLIFKVSATISIVPLVTAFVFYEKRKVSVVPPESYERRGGYCRYFKRVFRTLWKYLKQGFIFKPTVFMFLVLLTPSIDSVMFTFQTDVLKFSYQFMSNISLATFVVNILAVIVYRKFLLHVSLRRLITVTTVLFSLAQAMKLIIIFQLNSKIGISNKVFFIINQCFFSFINEIHLMPLMVMATRICPKNLEATVYEFIMSVINLAYLVSYQSGGAISELLDIRKGNYDNLWIQIIITSVFPLLVLCVVFIVPNDFAEKVEKFSKTIADEKEV</sequence>
<protein>
    <submittedName>
        <fullName evidence="9">Uncharacterized protein</fullName>
    </submittedName>
</protein>
<feature type="transmembrane region" description="Helical" evidence="8">
    <location>
        <begin position="420"/>
        <end position="442"/>
    </location>
</feature>
<dbReference type="SUPFAM" id="SSF103473">
    <property type="entry name" value="MFS general substrate transporter"/>
    <property type="match status" value="2"/>
</dbReference>
<feature type="transmembrane region" description="Helical" evidence="8">
    <location>
        <begin position="126"/>
        <end position="149"/>
    </location>
</feature>
<feature type="transmembrane region" description="Helical" evidence="8">
    <location>
        <begin position="492"/>
        <end position="513"/>
    </location>
</feature>
<evidence type="ECO:0000256" key="6">
    <source>
        <dbReference type="ARBA" id="ARBA00023136"/>
    </source>
</evidence>
<keyword evidence="6 8" id="KW-0472">Membrane</keyword>
<feature type="transmembrane region" description="Helical" evidence="8">
    <location>
        <begin position="34"/>
        <end position="56"/>
    </location>
</feature>
<keyword evidence="10" id="KW-1185">Reference proteome</keyword>
<dbReference type="InterPro" id="IPR036259">
    <property type="entry name" value="MFS_trans_sf"/>
</dbReference>
<feature type="transmembrane region" description="Helical" evidence="8">
    <location>
        <begin position="231"/>
        <end position="252"/>
    </location>
</feature>
<feature type="transmembrane region" description="Helical" evidence="8">
    <location>
        <begin position="388"/>
        <end position="408"/>
    </location>
</feature>
<keyword evidence="4 8" id="KW-0812">Transmembrane</keyword>
<keyword evidence="5 8" id="KW-1133">Transmembrane helix</keyword>
<proteinExistence type="inferred from homology"/>
<keyword evidence="3" id="KW-0813">Transport</keyword>
<organism evidence="9 10">
    <name type="scientific">Euplotes crassus</name>
    <dbReference type="NCBI Taxonomy" id="5936"/>
    <lineage>
        <taxon>Eukaryota</taxon>
        <taxon>Sar</taxon>
        <taxon>Alveolata</taxon>
        <taxon>Ciliophora</taxon>
        <taxon>Intramacronucleata</taxon>
        <taxon>Spirotrichea</taxon>
        <taxon>Hypotrichia</taxon>
        <taxon>Euplotida</taxon>
        <taxon>Euplotidae</taxon>
        <taxon>Moneuplotes</taxon>
    </lineage>
</organism>
<accession>A0AAD1XB34</accession>
<feature type="transmembrane region" description="Helical" evidence="8">
    <location>
        <begin position="102"/>
        <end position="120"/>
    </location>
</feature>
<feature type="transmembrane region" description="Helical" evidence="8">
    <location>
        <begin position="322"/>
        <end position="345"/>
    </location>
</feature>
<dbReference type="PANTHER" id="PTHR31585">
    <property type="entry name" value="FOLATE-BIOPTERIN TRANSPORTER 1, CHLOROPLASTIC"/>
    <property type="match status" value="1"/>
</dbReference>
<name>A0AAD1XB34_EUPCR</name>
<evidence type="ECO:0000256" key="5">
    <source>
        <dbReference type="ARBA" id="ARBA00022989"/>
    </source>
</evidence>